<feature type="transmembrane region" description="Helical" evidence="1">
    <location>
        <begin position="159"/>
        <end position="182"/>
    </location>
</feature>
<keyword evidence="1" id="KW-0812">Transmembrane</keyword>
<dbReference type="AlphaFoldDB" id="A0AAE1EEP1"/>
<dbReference type="EMBL" id="JAWQEG010009155">
    <property type="protein sequence ID" value="KAK3849074.1"/>
    <property type="molecule type" value="Genomic_DNA"/>
</dbReference>
<keyword evidence="1" id="KW-1133">Transmembrane helix</keyword>
<gene>
    <name evidence="2" type="ORF">Pcinc_044156</name>
</gene>
<evidence type="ECO:0000313" key="2">
    <source>
        <dbReference type="EMBL" id="KAK3849074.1"/>
    </source>
</evidence>
<sequence>MRDLGTLALRDGTLTSHPHQQKPRLASHLPRTCTNINWRSFPAHGELPCVPAAAPSLPRLPPSLLASLPPSSLPSLLPRFPPSFLASLPPSSLPSLLPHFPPSLLPRFPRLLPRLLPSLLPSLSPSLLPSLSPSLLPRFPPSLPHYFRGSSVVWENERLLITLFLHSLPLIFLHGVGHLLFWEMKDY</sequence>
<organism evidence="2 3">
    <name type="scientific">Petrolisthes cinctipes</name>
    <name type="common">Flat porcelain crab</name>
    <dbReference type="NCBI Taxonomy" id="88211"/>
    <lineage>
        <taxon>Eukaryota</taxon>
        <taxon>Metazoa</taxon>
        <taxon>Ecdysozoa</taxon>
        <taxon>Arthropoda</taxon>
        <taxon>Crustacea</taxon>
        <taxon>Multicrustacea</taxon>
        <taxon>Malacostraca</taxon>
        <taxon>Eumalacostraca</taxon>
        <taxon>Eucarida</taxon>
        <taxon>Decapoda</taxon>
        <taxon>Pleocyemata</taxon>
        <taxon>Anomura</taxon>
        <taxon>Galatheoidea</taxon>
        <taxon>Porcellanidae</taxon>
        <taxon>Petrolisthes</taxon>
    </lineage>
</organism>
<accession>A0AAE1EEP1</accession>
<proteinExistence type="predicted"/>
<comment type="caution">
    <text evidence="2">The sequence shown here is derived from an EMBL/GenBank/DDBJ whole genome shotgun (WGS) entry which is preliminary data.</text>
</comment>
<evidence type="ECO:0000313" key="3">
    <source>
        <dbReference type="Proteomes" id="UP001286313"/>
    </source>
</evidence>
<name>A0AAE1EEP1_PETCI</name>
<protein>
    <submittedName>
        <fullName evidence="2">Uncharacterized protein</fullName>
    </submittedName>
</protein>
<reference evidence="2" key="1">
    <citation type="submission" date="2023-10" db="EMBL/GenBank/DDBJ databases">
        <title>Genome assemblies of two species of porcelain crab, Petrolisthes cinctipes and Petrolisthes manimaculis (Anomura: Porcellanidae).</title>
        <authorList>
            <person name="Angst P."/>
        </authorList>
    </citation>
    <scope>NUCLEOTIDE SEQUENCE</scope>
    <source>
        <strain evidence="2">PB745_01</strain>
        <tissue evidence="2">Gill</tissue>
    </source>
</reference>
<keyword evidence="1" id="KW-0472">Membrane</keyword>
<keyword evidence="3" id="KW-1185">Reference proteome</keyword>
<dbReference type="Proteomes" id="UP001286313">
    <property type="component" value="Unassembled WGS sequence"/>
</dbReference>
<evidence type="ECO:0000256" key="1">
    <source>
        <dbReference type="SAM" id="Phobius"/>
    </source>
</evidence>